<dbReference type="Pfam" id="PF18624">
    <property type="entry name" value="CdiI_4"/>
    <property type="match status" value="1"/>
</dbReference>
<feature type="domain" description="CDI immunity protein" evidence="1">
    <location>
        <begin position="2"/>
        <end position="73"/>
    </location>
</feature>
<dbReference type="InterPro" id="IPR041256">
    <property type="entry name" value="CdiI_4"/>
</dbReference>
<evidence type="ECO:0000313" key="3">
    <source>
        <dbReference type="Proteomes" id="UP000194040"/>
    </source>
</evidence>
<comment type="caution">
    <text evidence="2">The sequence shown here is derived from an EMBL/GenBank/DDBJ whole genome shotgun (WGS) entry which is preliminary data.</text>
</comment>
<proteinExistence type="predicted"/>
<dbReference type="CDD" id="cd20688">
    <property type="entry name" value="CdiI_Ecoli_Nm-like"/>
    <property type="match status" value="1"/>
</dbReference>
<organism evidence="2 3">
    <name type="scientific">Lonsdalea iberica</name>
    <dbReference type="NCBI Taxonomy" id="1082703"/>
    <lineage>
        <taxon>Bacteria</taxon>
        <taxon>Pseudomonadati</taxon>
        <taxon>Pseudomonadota</taxon>
        <taxon>Gammaproteobacteria</taxon>
        <taxon>Enterobacterales</taxon>
        <taxon>Pectobacteriaceae</taxon>
        <taxon>Lonsdalea</taxon>
    </lineage>
</organism>
<name>A0ABX3XBT2_9GAMM</name>
<keyword evidence="3" id="KW-1185">Reference proteome</keyword>
<evidence type="ECO:0000259" key="1">
    <source>
        <dbReference type="Pfam" id="PF18624"/>
    </source>
</evidence>
<dbReference type="EMBL" id="LUTQ01000118">
    <property type="protein sequence ID" value="OSN03701.1"/>
    <property type="molecule type" value="Genomic_DNA"/>
</dbReference>
<dbReference type="Proteomes" id="UP000194040">
    <property type="component" value="Unassembled WGS sequence"/>
</dbReference>
<protein>
    <recommendedName>
        <fullName evidence="1">CDI immunity protein domain-containing protein</fullName>
    </recommendedName>
</protein>
<reference evidence="2 3" key="1">
    <citation type="submission" date="2016-02" db="EMBL/GenBank/DDBJ databases">
        <title>Species-wide whole genome sequencing reveals diversity, host range in Lonsdalea quercina.</title>
        <authorList>
            <person name="Li Y."/>
        </authorList>
    </citation>
    <scope>NUCLEOTIDE SEQUENCE [LARGE SCALE GENOMIC DNA]</scope>
    <source>
        <strain evidence="2 3">LMG 26265</strain>
    </source>
</reference>
<sequence>MIARHGFVINETYCHYPDLQDIVPEFHFEGVMFGVWEGEVIVPEAVGFKYVRLACEKYLHLHPEDTEKVNELLAKIPA</sequence>
<gene>
    <name evidence="2" type="ORF">AU512_16580</name>
</gene>
<accession>A0ABX3XBT2</accession>
<dbReference type="NCBIfam" id="NF033826">
    <property type="entry name" value="immun_CdiI"/>
    <property type="match status" value="1"/>
</dbReference>
<evidence type="ECO:0000313" key="2">
    <source>
        <dbReference type="EMBL" id="OSN03701.1"/>
    </source>
</evidence>